<evidence type="ECO:0000256" key="4">
    <source>
        <dbReference type="ARBA" id="ARBA00023002"/>
    </source>
</evidence>
<dbReference type="GO" id="GO:0016705">
    <property type="term" value="F:oxidoreductase activity, acting on paired donors, with incorporation or reduction of molecular oxygen"/>
    <property type="evidence" value="ECO:0007669"/>
    <property type="project" value="InterPro"/>
</dbReference>
<dbReference type="EMBL" id="VXIV02002032">
    <property type="protein sequence ID" value="KAF6027761.1"/>
    <property type="molecule type" value="Genomic_DNA"/>
</dbReference>
<keyword evidence="5" id="KW-0408">Iron</keyword>
<protein>
    <submittedName>
        <fullName evidence="8">CYP26A1</fullName>
    </submittedName>
</protein>
<keyword evidence="2" id="KW-0349">Heme</keyword>
<evidence type="ECO:0000256" key="2">
    <source>
        <dbReference type="ARBA" id="ARBA00022617"/>
    </source>
</evidence>
<comment type="similarity">
    <text evidence="1">Belongs to the cytochrome P450 family.</text>
</comment>
<dbReference type="GO" id="GO:0016125">
    <property type="term" value="P:sterol metabolic process"/>
    <property type="evidence" value="ECO:0007669"/>
    <property type="project" value="TreeGrafter"/>
</dbReference>
<name>A0A7J7JQ10_BUGNE</name>
<dbReference type="PANTHER" id="PTHR24286:SF384">
    <property type="entry name" value="P450, PUTATIVE (EUROFUNG)-RELATED"/>
    <property type="match status" value="1"/>
</dbReference>
<dbReference type="PANTHER" id="PTHR24286">
    <property type="entry name" value="CYTOCHROME P450 26"/>
    <property type="match status" value="1"/>
</dbReference>
<dbReference type="SUPFAM" id="SSF48264">
    <property type="entry name" value="Cytochrome P450"/>
    <property type="match status" value="1"/>
</dbReference>
<proteinExistence type="inferred from homology"/>
<sequence>MRIQLFTYQTQLETRTCNCQNLSSQELQVLIMTVSIIGEYLYPLLLPIVLWLFAISLWTYYNNSLKDRSSSCPLPPGNYGLPFVGETLHMVFQGWKFYEQRKQRYGHLYKTHLLGKPTIRIWGTENIQKIFQYENLSLTMSWPTSVRNIVGSRTLSAAVGGQHSTRRALMSRAFTNRAIQTYTIRTEEITANWIAKCCDENSVIQAVPETRKLAFKVSAAILLGVECSAEHMVKLISNINIMIANLFTLAIDVPGTGYHKAIAARKEVLSIIREIIKKKKSYEEKGECLDILSHLLVQCENGHLTHAEVEDGIIENFFSSVNGIPSLCCSTLVHLAKNPQVVEKLHQELKQAELLESDASLTMDNLKELPYLTQVWKEIIRIAAPFGGGFRRVTKTFELEGYQVPAGWTVIYSIRDNHEAEENFDSHADFNPDRWCNNKSDKSWVPYGGKGIRSCIARNYVSAFLAQFVALLVKNSKWELHEANPEFTRFPVLLPRSQLPVVFHHRKAQNC</sequence>
<dbReference type="GO" id="GO:0005506">
    <property type="term" value="F:iron ion binding"/>
    <property type="evidence" value="ECO:0007669"/>
    <property type="project" value="InterPro"/>
</dbReference>
<gene>
    <name evidence="8" type="ORF">EB796_013935</name>
</gene>
<organism evidence="8 9">
    <name type="scientific">Bugula neritina</name>
    <name type="common">Brown bryozoan</name>
    <name type="synonym">Sertularia neritina</name>
    <dbReference type="NCBI Taxonomy" id="10212"/>
    <lineage>
        <taxon>Eukaryota</taxon>
        <taxon>Metazoa</taxon>
        <taxon>Spiralia</taxon>
        <taxon>Lophotrochozoa</taxon>
        <taxon>Bryozoa</taxon>
        <taxon>Gymnolaemata</taxon>
        <taxon>Cheilostomatida</taxon>
        <taxon>Flustrina</taxon>
        <taxon>Buguloidea</taxon>
        <taxon>Bugulidae</taxon>
        <taxon>Bugula</taxon>
    </lineage>
</organism>
<evidence type="ECO:0000256" key="3">
    <source>
        <dbReference type="ARBA" id="ARBA00022723"/>
    </source>
</evidence>
<evidence type="ECO:0000313" key="8">
    <source>
        <dbReference type="EMBL" id="KAF6027761.1"/>
    </source>
</evidence>
<reference evidence="8" key="1">
    <citation type="submission" date="2020-06" db="EMBL/GenBank/DDBJ databases">
        <title>Draft genome of Bugula neritina, a colonial animal packing powerful symbionts and potential medicines.</title>
        <authorList>
            <person name="Rayko M."/>
        </authorList>
    </citation>
    <scope>NUCLEOTIDE SEQUENCE [LARGE SCALE GENOMIC DNA]</scope>
    <source>
        <strain evidence="8">Kwan_BN1</strain>
    </source>
</reference>
<comment type="caution">
    <text evidence="8">The sequence shown here is derived from an EMBL/GenBank/DDBJ whole genome shotgun (WGS) entry which is preliminary data.</text>
</comment>
<dbReference type="GO" id="GO:0004497">
    <property type="term" value="F:monooxygenase activity"/>
    <property type="evidence" value="ECO:0007669"/>
    <property type="project" value="UniProtKB-KW"/>
</dbReference>
<keyword evidence="9" id="KW-1185">Reference proteome</keyword>
<feature type="transmembrane region" description="Helical" evidence="7">
    <location>
        <begin position="40"/>
        <end position="61"/>
    </location>
</feature>
<dbReference type="AlphaFoldDB" id="A0A7J7JQ10"/>
<evidence type="ECO:0000313" key="9">
    <source>
        <dbReference type="Proteomes" id="UP000593567"/>
    </source>
</evidence>
<keyword evidence="3" id="KW-0479">Metal-binding</keyword>
<dbReference type="InterPro" id="IPR036396">
    <property type="entry name" value="Cyt_P450_sf"/>
</dbReference>
<accession>A0A7J7JQ10</accession>
<dbReference type="InterPro" id="IPR001128">
    <property type="entry name" value="Cyt_P450"/>
</dbReference>
<keyword evidence="7" id="KW-0472">Membrane</keyword>
<evidence type="ECO:0000256" key="6">
    <source>
        <dbReference type="ARBA" id="ARBA00023033"/>
    </source>
</evidence>
<keyword evidence="4" id="KW-0560">Oxidoreductase</keyword>
<dbReference type="Proteomes" id="UP000593567">
    <property type="component" value="Unassembled WGS sequence"/>
</dbReference>
<evidence type="ECO:0000256" key="1">
    <source>
        <dbReference type="ARBA" id="ARBA00010617"/>
    </source>
</evidence>
<dbReference type="Pfam" id="PF00067">
    <property type="entry name" value="p450"/>
    <property type="match status" value="1"/>
</dbReference>
<dbReference type="Gene3D" id="1.10.630.10">
    <property type="entry name" value="Cytochrome P450"/>
    <property type="match status" value="1"/>
</dbReference>
<evidence type="ECO:0000256" key="5">
    <source>
        <dbReference type="ARBA" id="ARBA00023004"/>
    </source>
</evidence>
<keyword evidence="7" id="KW-0812">Transmembrane</keyword>
<evidence type="ECO:0000256" key="7">
    <source>
        <dbReference type="SAM" id="Phobius"/>
    </source>
</evidence>
<keyword evidence="6" id="KW-0503">Monooxygenase</keyword>
<dbReference type="OrthoDB" id="1372046at2759"/>
<dbReference type="GO" id="GO:0020037">
    <property type="term" value="F:heme binding"/>
    <property type="evidence" value="ECO:0007669"/>
    <property type="project" value="InterPro"/>
</dbReference>
<keyword evidence="7" id="KW-1133">Transmembrane helix</keyword>